<dbReference type="Proteomes" id="UP001165074">
    <property type="component" value="Unassembled WGS sequence"/>
</dbReference>
<feature type="domain" description="NADP-dependent oxidoreductase" evidence="2">
    <location>
        <begin position="64"/>
        <end position="362"/>
    </location>
</feature>
<dbReference type="AlphaFoldDB" id="A0A9W6S942"/>
<dbReference type="InterPro" id="IPR036812">
    <property type="entry name" value="NAD(P)_OxRdtase_dom_sf"/>
</dbReference>
<organism evidence="3 4">
    <name type="scientific">Actinoallomurus iriomotensis</name>
    <dbReference type="NCBI Taxonomy" id="478107"/>
    <lineage>
        <taxon>Bacteria</taxon>
        <taxon>Bacillati</taxon>
        <taxon>Actinomycetota</taxon>
        <taxon>Actinomycetes</taxon>
        <taxon>Streptosporangiales</taxon>
        <taxon>Thermomonosporaceae</taxon>
        <taxon>Actinoallomurus</taxon>
    </lineage>
</organism>
<keyword evidence="4" id="KW-1185">Reference proteome</keyword>
<dbReference type="GO" id="GO:0016491">
    <property type="term" value="F:oxidoreductase activity"/>
    <property type="evidence" value="ECO:0007669"/>
    <property type="project" value="UniProtKB-KW"/>
</dbReference>
<comment type="caution">
    <text evidence="3">The sequence shown here is derived from an EMBL/GenBank/DDBJ whole genome shotgun (WGS) entry which is preliminary data.</text>
</comment>
<sequence>MRSPTGHSPETIASRSRLIAWSTNDIRVTARMAIQDIHSLDVYVSVPRMEYRKLGASGLTISAIAYGNWLTHTREAADIAHECVTTALDEGITTFDTADAYGSPDHGAGERVLGAALSGVRRASVEILTKVCLPTGPGPNDKGLSRKHITESCNASLRNLGTDYIDLYQAHRYDENTPLEETMTAFADLVRQGKVLYLGVSEWSPAQIEAAAAYATELKVPLISNQPQYSMLWRVIEKEVVPTCTRLGIGQIVFSPVAQGILTGKYLPGRQPPAESRARHSRGSRFVGRYRGDPVLAAVQRLRPIADELGLGLSQLAIAWVLQNPGVSSAVIGASRPAQLRENAGAAGRTLDRDILDRIDAAFIDELHGDLTEHDPNKIATPFDVMPAWKS</sequence>
<dbReference type="SUPFAM" id="SSF51430">
    <property type="entry name" value="NAD(P)-linked oxidoreductase"/>
    <property type="match status" value="1"/>
</dbReference>
<dbReference type="Pfam" id="PF00248">
    <property type="entry name" value="Aldo_ket_red"/>
    <property type="match status" value="1"/>
</dbReference>
<reference evidence="3" key="1">
    <citation type="submission" date="2023-03" db="EMBL/GenBank/DDBJ databases">
        <title>Actinoallomurus iriomotensis NBRC 103684.</title>
        <authorList>
            <person name="Ichikawa N."/>
            <person name="Sato H."/>
            <person name="Tonouchi N."/>
        </authorList>
    </citation>
    <scope>NUCLEOTIDE SEQUENCE</scope>
    <source>
        <strain evidence="3">NBRC 103684</strain>
    </source>
</reference>
<dbReference type="PANTHER" id="PTHR43364:SF4">
    <property type="entry name" value="NAD(P)-LINKED OXIDOREDUCTASE SUPERFAMILY PROTEIN"/>
    <property type="match status" value="1"/>
</dbReference>
<evidence type="ECO:0000313" key="4">
    <source>
        <dbReference type="Proteomes" id="UP001165074"/>
    </source>
</evidence>
<protein>
    <submittedName>
        <fullName evidence="3">Aldo/keto reductase</fullName>
    </submittedName>
</protein>
<dbReference type="PANTHER" id="PTHR43364">
    <property type="entry name" value="NADH-SPECIFIC METHYLGLYOXAL REDUCTASE-RELATED"/>
    <property type="match status" value="1"/>
</dbReference>
<evidence type="ECO:0000259" key="2">
    <source>
        <dbReference type="Pfam" id="PF00248"/>
    </source>
</evidence>
<dbReference type="Gene3D" id="3.20.20.100">
    <property type="entry name" value="NADP-dependent oxidoreductase domain"/>
    <property type="match status" value="1"/>
</dbReference>
<dbReference type="EMBL" id="BSTK01000017">
    <property type="protein sequence ID" value="GLY90731.1"/>
    <property type="molecule type" value="Genomic_DNA"/>
</dbReference>
<dbReference type="CDD" id="cd19074">
    <property type="entry name" value="Aldo_ket_red_shaker-like"/>
    <property type="match status" value="1"/>
</dbReference>
<evidence type="ECO:0000256" key="1">
    <source>
        <dbReference type="ARBA" id="ARBA00023002"/>
    </source>
</evidence>
<keyword evidence="1" id="KW-0560">Oxidoreductase</keyword>
<evidence type="ECO:0000313" key="3">
    <source>
        <dbReference type="EMBL" id="GLY90731.1"/>
    </source>
</evidence>
<dbReference type="InterPro" id="IPR050523">
    <property type="entry name" value="AKR_Detox_Biosynth"/>
</dbReference>
<gene>
    <name evidence="3" type="ORF">Airi02_086600</name>
</gene>
<accession>A0A9W6S942</accession>
<dbReference type="InterPro" id="IPR023210">
    <property type="entry name" value="NADP_OxRdtase_dom"/>
</dbReference>
<proteinExistence type="predicted"/>
<name>A0A9W6S942_9ACTN</name>